<keyword evidence="4" id="KW-1185">Reference proteome</keyword>
<evidence type="ECO:0000313" key="4">
    <source>
        <dbReference type="Proteomes" id="UP000030686"/>
    </source>
</evidence>
<protein>
    <submittedName>
        <fullName evidence="3">Genomic scaffold, ProqFM164S02</fullName>
    </submittedName>
</protein>
<proteinExistence type="predicted"/>
<dbReference type="Proteomes" id="UP000030686">
    <property type="component" value="Unassembled WGS sequence"/>
</dbReference>
<dbReference type="OMA" id="IDEPRNT"/>
<gene>
    <name evidence="3" type="ORF">PROQFM164_S02g001662</name>
</gene>
<evidence type="ECO:0000259" key="2">
    <source>
        <dbReference type="Pfam" id="PF13391"/>
    </source>
</evidence>
<sequence length="429" mass="48986">MFRRPDIPRNAFAIMPLDRQRALLRKQAREMTTTRSVSEFLEGKIRDYRMDLDYISCAHDGLLEALDNEKITTSEFITALKPLMTSARRTSDHLKFLSNQRKAIQDDLEELPPVKRQRQGELDVEFLERAYTATICPKVLSAGAKVPKERDEYGRSFNASNFKRDVCLYYDIPKDEFEGHCHVIGSTDAKSIKAAHLVPKSLRGDEIAHLFGVGAIVSSDPRNALSLHYKVEEALDSGKIVIVPILEDEDVTTPSRWKCVLAHEAMRHTTVMKRFPTEDSTKATCTTWNDLDGRELKFLSDARPAKRYLYFRFIITYIHCKKEGNLNFTEKVENIRLFWPTPGEYLCKSMLKILSRSISGHKLPDCLVQERTFEDFESTPGTDEATRGIIVAEDIYQAMIVSIKEPPGDDNEEEEEASDSDSDEPAFMD</sequence>
<evidence type="ECO:0000256" key="1">
    <source>
        <dbReference type="SAM" id="MobiDB-lite"/>
    </source>
</evidence>
<organism evidence="3 4">
    <name type="scientific">Penicillium roqueforti (strain FM164)</name>
    <dbReference type="NCBI Taxonomy" id="1365484"/>
    <lineage>
        <taxon>Eukaryota</taxon>
        <taxon>Fungi</taxon>
        <taxon>Dikarya</taxon>
        <taxon>Ascomycota</taxon>
        <taxon>Pezizomycotina</taxon>
        <taxon>Eurotiomycetes</taxon>
        <taxon>Eurotiomycetidae</taxon>
        <taxon>Eurotiales</taxon>
        <taxon>Aspergillaceae</taxon>
        <taxon>Penicillium</taxon>
    </lineage>
</organism>
<dbReference type="AlphaFoldDB" id="W6QPK1"/>
<dbReference type="OrthoDB" id="5386595at2759"/>
<dbReference type="Pfam" id="PF13391">
    <property type="entry name" value="HNH_2"/>
    <property type="match status" value="1"/>
</dbReference>
<accession>W6QPK1</accession>
<reference evidence="3" key="1">
    <citation type="journal article" date="2014" name="Nat. Commun.">
        <title>Multiple recent horizontal transfers of a large genomic region in cheese making fungi.</title>
        <authorList>
            <person name="Cheeseman K."/>
            <person name="Ropars J."/>
            <person name="Renault P."/>
            <person name="Dupont J."/>
            <person name="Gouzy J."/>
            <person name="Branca A."/>
            <person name="Abraham A.L."/>
            <person name="Ceppi M."/>
            <person name="Conseiller E."/>
            <person name="Debuchy R."/>
            <person name="Malagnac F."/>
            <person name="Goarin A."/>
            <person name="Silar P."/>
            <person name="Lacoste S."/>
            <person name="Sallet E."/>
            <person name="Bensimon A."/>
            <person name="Giraud T."/>
            <person name="Brygoo Y."/>
        </authorList>
    </citation>
    <scope>NUCLEOTIDE SEQUENCE [LARGE SCALE GENOMIC DNA]</scope>
    <source>
        <strain evidence="3">FM164</strain>
    </source>
</reference>
<feature type="region of interest" description="Disordered" evidence="1">
    <location>
        <begin position="404"/>
        <end position="429"/>
    </location>
</feature>
<evidence type="ECO:0000313" key="3">
    <source>
        <dbReference type="EMBL" id="CDM31512.1"/>
    </source>
</evidence>
<feature type="compositionally biased region" description="Acidic residues" evidence="1">
    <location>
        <begin position="408"/>
        <end position="429"/>
    </location>
</feature>
<name>W6QPK1_PENRF</name>
<dbReference type="EMBL" id="HG792016">
    <property type="protein sequence ID" value="CDM31512.1"/>
    <property type="molecule type" value="Genomic_DNA"/>
</dbReference>
<feature type="domain" description="HNH nuclease" evidence="2">
    <location>
        <begin position="181"/>
        <end position="243"/>
    </location>
</feature>
<dbReference type="InterPro" id="IPR003615">
    <property type="entry name" value="HNH_nuc"/>
</dbReference>
<dbReference type="STRING" id="1365484.W6QPK1"/>